<reference evidence="2" key="1">
    <citation type="submission" date="2016-08" db="EMBL/GenBank/DDBJ databases">
        <title>Complete Genome Seqeunce of Paenibacillus sp. nov. IHBB 9852 from high altitute lake of Indian trans-Himalayas.</title>
        <authorList>
            <person name="Kiran S."/>
            <person name="Swarnkar M.K."/>
            <person name="Rana A."/>
            <person name="Tewari R."/>
            <person name="Gulati A."/>
        </authorList>
    </citation>
    <scope>NUCLEOTIDE SEQUENCE [LARGE SCALE GENOMIC DNA]</scope>
    <source>
        <strain evidence="2">IHBB 9852</strain>
    </source>
</reference>
<protein>
    <recommendedName>
        <fullName evidence="1">Putative exodeoxyribonuclease 8 PDDEXK-like domain-containing protein</fullName>
    </recommendedName>
</protein>
<dbReference type="KEGG" id="pib:BBD41_03310"/>
<dbReference type="Pfam" id="PF12684">
    <property type="entry name" value="DUF3799"/>
    <property type="match status" value="1"/>
</dbReference>
<dbReference type="EMBL" id="CP016809">
    <property type="protein sequence ID" value="ANY76411.1"/>
    <property type="molecule type" value="Genomic_DNA"/>
</dbReference>
<proteinExistence type="predicted"/>
<sequence>MAKLQGWSEPPSDALLIGSYVHAFFESPEAFQEFKDTHPQIISSKGPTKGQLKADYRFADRMIQTLADDPLCMFILQGQKEVIMTAEFAGAQWKIKMDNYNPERLRFSDIKTVQSITKETWDPEGGYVSFVQAQGYVTQMALYAEVERRQHGRDGWIEPYIVAVSKEDPPDKAVISINAMDVDRELESIQARMPRLIEVKAGREEPIRCESCRYCRETKRLNKIIHYSELVAR</sequence>
<dbReference type="AlphaFoldDB" id="A0A1B2E8Y1"/>
<accession>A0A1B2E8Y1</accession>
<name>A0A1B2E8Y1_9BACL</name>
<feature type="domain" description="Putative exodeoxyribonuclease 8 PDDEXK-like" evidence="1">
    <location>
        <begin position="1"/>
        <end position="218"/>
    </location>
</feature>
<evidence type="ECO:0000313" key="2">
    <source>
        <dbReference type="EMBL" id="ANY76411.1"/>
    </source>
</evidence>
<dbReference type="InterPro" id="IPR011604">
    <property type="entry name" value="PDDEXK-like_dom_sf"/>
</dbReference>
<dbReference type="Gene3D" id="3.90.320.10">
    <property type="match status" value="1"/>
</dbReference>
<organism evidence="2">
    <name type="scientific">Paenibacillus ihbetae</name>
    <dbReference type="NCBI Taxonomy" id="1870820"/>
    <lineage>
        <taxon>Bacteria</taxon>
        <taxon>Bacillati</taxon>
        <taxon>Bacillota</taxon>
        <taxon>Bacilli</taxon>
        <taxon>Bacillales</taxon>
        <taxon>Paenibacillaceae</taxon>
        <taxon>Paenibacillus</taxon>
    </lineage>
</organism>
<gene>
    <name evidence="2" type="ORF">BBD41_03310</name>
</gene>
<dbReference type="InterPro" id="IPR024432">
    <property type="entry name" value="Put_RecE_PDDEXK-like_dom"/>
</dbReference>
<evidence type="ECO:0000259" key="1">
    <source>
        <dbReference type="Pfam" id="PF12684"/>
    </source>
</evidence>